<accession>A0A5A7QW63</accession>
<evidence type="ECO:0000313" key="2">
    <source>
        <dbReference type="Proteomes" id="UP000325081"/>
    </source>
</evidence>
<gene>
    <name evidence="1" type="ORF">STAS_26852</name>
</gene>
<dbReference type="EMBL" id="BKCP01008737">
    <property type="protein sequence ID" value="GER49593.1"/>
    <property type="molecule type" value="Genomic_DNA"/>
</dbReference>
<dbReference type="InterPro" id="IPR046960">
    <property type="entry name" value="PPR_At4g14850-like_plant"/>
</dbReference>
<name>A0A5A7QW63_STRAF</name>
<protein>
    <submittedName>
        <fullName evidence="1">Pentatricopeptide repeat-containing protein</fullName>
    </submittedName>
</protein>
<reference evidence="2" key="1">
    <citation type="journal article" date="2019" name="Curr. Biol.">
        <title>Genome Sequence of Striga asiatica Provides Insight into the Evolution of Plant Parasitism.</title>
        <authorList>
            <person name="Yoshida S."/>
            <person name="Kim S."/>
            <person name="Wafula E.K."/>
            <person name="Tanskanen J."/>
            <person name="Kim Y.M."/>
            <person name="Honaas L."/>
            <person name="Yang Z."/>
            <person name="Spallek T."/>
            <person name="Conn C.E."/>
            <person name="Ichihashi Y."/>
            <person name="Cheong K."/>
            <person name="Cui S."/>
            <person name="Der J.P."/>
            <person name="Gundlach H."/>
            <person name="Jiao Y."/>
            <person name="Hori C."/>
            <person name="Ishida J.K."/>
            <person name="Kasahara H."/>
            <person name="Kiba T."/>
            <person name="Kim M.S."/>
            <person name="Koo N."/>
            <person name="Laohavisit A."/>
            <person name="Lee Y.H."/>
            <person name="Lumba S."/>
            <person name="McCourt P."/>
            <person name="Mortimer J.C."/>
            <person name="Mutuku J.M."/>
            <person name="Nomura T."/>
            <person name="Sasaki-Sekimoto Y."/>
            <person name="Seto Y."/>
            <person name="Wang Y."/>
            <person name="Wakatake T."/>
            <person name="Sakakibara H."/>
            <person name="Demura T."/>
            <person name="Yamaguchi S."/>
            <person name="Yoneyama K."/>
            <person name="Manabe R.I."/>
            <person name="Nelson D.C."/>
            <person name="Schulman A.H."/>
            <person name="Timko M.P."/>
            <person name="dePamphilis C.W."/>
            <person name="Choi D."/>
            <person name="Shirasu K."/>
        </authorList>
    </citation>
    <scope>NUCLEOTIDE SEQUENCE [LARGE SCALE GENOMIC DNA]</scope>
    <source>
        <strain evidence="2">cv. UVA1</strain>
    </source>
</reference>
<dbReference type="PANTHER" id="PTHR47926">
    <property type="entry name" value="PENTATRICOPEPTIDE REPEAT-CONTAINING PROTEIN"/>
    <property type="match status" value="1"/>
</dbReference>
<dbReference type="GO" id="GO:0003723">
    <property type="term" value="F:RNA binding"/>
    <property type="evidence" value="ECO:0007669"/>
    <property type="project" value="InterPro"/>
</dbReference>
<comment type="caution">
    <text evidence="1">The sequence shown here is derived from an EMBL/GenBank/DDBJ whole genome shotgun (WGS) entry which is preliminary data.</text>
</comment>
<dbReference type="AlphaFoldDB" id="A0A5A7QW63"/>
<dbReference type="Proteomes" id="UP000325081">
    <property type="component" value="Unassembled WGS sequence"/>
</dbReference>
<dbReference type="GO" id="GO:0009451">
    <property type="term" value="P:RNA modification"/>
    <property type="evidence" value="ECO:0007669"/>
    <property type="project" value="InterPro"/>
</dbReference>
<organism evidence="1 2">
    <name type="scientific">Striga asiatica</name>
    <name type="common">Asiatic witchweed</name>
    <name type="synonym">Buchnera asiatica</name>
    <dbReference type="NCBI Taxonomy" id="4170"/>
    <lineage>
        <taxon>Eukaryota</taxon>
        <taxon>Viridiplantae</taxon>
        <taxon>Streptophyta</taxon>
        <taxon>Embryophyta</taxon>
        <taxon>Tracheophyta</taxon>
        <taxon>Spermatophyta</taxon>
        <taxon>Magnoliopsida</taxon>
        <taxon>eudicotyledons</taxon>
        <taxon>Gunneridae</taxon>
        <taxon>Pentapetalae</taxon>
        <taxon>asterids</taxon>
        <taxon>lamiids</taxon>
        <taxon>Lamiales</taxon>
        <taxon>Orobanchaceae</taxon>
        <taxon>Buchnereae</taxon>
        <taxon>Striga</taxon>
    </lineage>
</organism>
<keyword evidence="2" id="KW-1185">Reference proteome</keyword>
<proteinExistence type="predicted"/>
<sequence length="207" mass="23109">MTAFSNWNSSSTRSKGVFTPTKCAEISRAHQLFAEMRPWIAVTWNAVISWYLKALESSTVFSLIVEIPREDIPMKAIRAVSAQLEDNRLGAQAHGLSLKWGLELNVVVGRSAIDMEGKFIPLFMCQTTLLVVYLDCGCSLAKLHRICSAVTKWDQITWNLSIAGFSNLAAAEVALACFSPARRVFDSEFCYLVLIYMQIGCSLPFVW</sequence>
<evidence type="ECO:0000313" key="1">
    <source>
        <dbReference type="EMBL" id="GER49593.1"/>
    </source>
</evidence>